<dbReference type="Pfam" id="PF05833">
    <property type="entry name" value="NFACT_N"/>
    <property type="match status" value="1"/>
</dbReference>
<sequence>MHLNYHFLQYLCPEIAKSLVGMELMECFSQHKDELVMGYAAEEKSLHIRAHLNPSNPCISFPDDYKRSKKNSANLFPLIMGATVRAIKVIPFERSFVINFSTGHLLLFKLHGNRSNILLYANETSQPLSLFKNELKEDWNLSLDELAQDLDLSKSRFYELEGKAAAFLPTLGKIPRNWLKSQGYIEAEIEQKWVLIQEILDMLESPLFSIYQENGTYYLSLLPVPEAEFQSADPISACNYYFQKAVIFQAFDREKYQLQKRLEDQVKKTKAYIQKTSQKLEELESATPPSRLADIIMANLHQIPKGATEVELFDFYNNTTITISLKREVSPQKQAENLYRKSKNRKIEVSKLENNLLEKEEFLETTTAQVQELLEIDQFKELRDFAKENSLSPGKKVQEESLPFKKLEIDGFDVLVGRSAKANDIMLRMYAWKDDMWLHAKDVSGSHVIIKHQSGMQFPKSTLERAAEIAAYHSKSKNESVAAVIYTPCKFVRKVKGSPAGAVMVDQEKVILVKPQGG</sequence>
<dbReference type="GO" id="GO:0043023">
    <property type="term" value="F:ribosomal large subunit binding"/>
    <property type="evidence" value="ECO:0007669"/>
    <property type="project" value="TreeGrafter"/>
</dbReference>
<dbReference type="GO" id="GO:1990112">
    <property type="term" value="C:RQC complex"/>
    <property type="evidence" value="ECO:0007669"/>
    <property type="project" value="TreeGrafter"/>
</dbReference>
<dbReference type="AlphaFoldDB" id="A0A918PYC2"/>
<dbReference type="GO" id="GO:0072344">
    <property type="term" value="P:rescue of stalled ribosome"/>
    <property type="evidence" value="ECO:0007669"/>
    <property type="project" value="TreeGrafter"/>
</dbReference>
<evidence type="ECO:0000313" key="2">
    <source>
        <dbReference type="EMBL" id="GGZ27132.1"/>
    </source>
</evidence>
<dbReference type="EMBL" id="BMWX01000003">
    <property type="protein sequence ID" value="GGZ27132.1"/>
    <property type="molecule type" value="Genomic_DNA"/>
</dbReference>
<keyword evidence="3" id="KW-1185">Reference proteome</keyword>
<dbReference type="RefSeq" id="WP_026235698.1">
    <property type="nucleotide sequence ID" value="NZ_BMWX01000003.1"/>
</dbReference>
<comment type="caution">
    <text evidence="2">The sequence shown here is derived from an EMBL/GenBank/DDBJ whole genome shotgun (WGS) entry which is preliminary data.</text>
</comment>
<accession>A0A918PYC2</accession>
<dbReference type="InterPro" id="IPR051608">
    <property type="entry name" value="RQC_Subunit_NEMF"/>
</dbReference>
<reference evidence="2" key="2">
    <citation type="submission" date="2020-09" db="EMBL/GenBank/DDBJ databases">
        <authorList>
            <person name="Sun Q."/>
            <person name="Kim S."/>
        </authorList>
    </citation>
    <scope>NUCLEOTIDE SEQUENCE</scope>
    <source>
        <strain evidence="2">KCTC 12368</strain>
    </source>
</reference>
<name>A0A918PYC2_9BACT</name>
<dbReference type="Proteomes" id="UP000619457">
    <property type="component" value="Unassembled WGS sequence"/>
</dbReference>
<dbReference type="InterPro" id="IPR008532">
    <property type="entry name" value="NFACT_RNA-bd"/>
</dbReference>
<proteinExistence type="predicted"/>
<evidence type="ECO:0000313" key="3">
    <source>
        <dbReference type="Proteomes" id="UP000619457"/>
    </source>
</evidence>
<feature type="domain" description="NFACT RNA-binding" evidence="1">
    <location>
        <begin position="408"/>
        <end position="504"/>
    </location>
</feature>
<dbReference type="Pfam" id="PF05670">
    <property type="entry name" value="NFACT-R_1"/>
    <property type="match status" value="1"/>
</dbReference>
<organism evidence="2 3">
    <name type="scientific">Echinicola pacifica</name>
    <dbReference type="NCBI Taxonomy" id="346377"/>
    <lineage>
        <taxon>Bacteria</taxon>
        <taxon>Pseudomonadati</taxon>
        <taxon>Bacteroidota</taxon>
        <taxon>Cytophagia</taxon>
        <taxon>Cytophagales</taxon>
        <taxon>Cyclobacteriaceae</taxon>
        <taxon>Echinicola</taxon>
    </lineage>
</organism>
<gene>
    <name evidence="2" type="primary">fbpA</name>
    <name evidence="2" type="ORF">GCM10007049_19880</name>
</gene>
<reference evidence="2" key="1">
    <citation type="journal article" date="2014" name="Int. J. Syst. Evol. Microbiol.">
        <title>Complete genome sequence of Corynebacterium casei LMG S-19264T (=DSM 44701T), isolated from a smear-ripened cheese.</title>
        <authorList>
            <consortium name="US DOE Joint Genome Institute (JGI-PGF)"/>
            <person name="Walter F."/>
            <person name="Albersmeier A."/>
            <person name="Kalinowski J."/>
            <person name="Ruckert C."/>
        </authorList>
    </citation>
    <scope>NUCLEOTIDE SEQUENCE</scope>
    <source>
        <strain evidence="2">KCTC 12368</strain>
    </source>
</reference>
<dbReference type="GO" id="GO:0000049">
    <property type="term" value="F:tRNA binding"/>
    <property type="evidence" value="ECO:0007669"/>
    <property type="project" value="TreeGrafter"/>
</dbReference>
<dbReference type="PANTHER" id="PTHR15239">
    <property type="entry name" value="NUCLEAR EXPORT MEDIATOR FACTOR NEMF"/>
    <property type="match status" value="1"/>
</dbReference>
<dbReference type="PANTHER" id="PTHR15239:SF6">
    <property type="entry name" value="RIBOSOME QUALITY CONTROL COMPLEX SUBUNIT NEMF"/>
    <property type="match status" value="1"/>
</dbReference>
<dbReference type="Gene3D" id="2.30.310.10">
    <property type="entry name" value="ibrinogen binding protein from staphylococcus aureus domain"/>
    <property type="match status" value="1"/>
</dbReference>
<evidence type="ECO:0000259" key="1">
    <source>
        <dbReference type="Pfam" id="PF05670"/>
    </source>
</evidence>
<protein>
    <submittedName>
        <fullName evidence="2">Fibronectin-binding protein A</fullName>
    </submittedName>
</protein>